<evidence type="ECO:0000313" key="2">
    <source>
        <dbReference type="Proteomes" id="UP000053989"/>
    </source>
</evidence>
<dbReference type="HOGENOM" id="CLU_2997761_0_0_1"/>
<name>A0A0C2YZY1_9AGAM</name>
<gene>
    <name evidence="1" type="ORF">SCLCIDRAFT_1221398</name>
</gene>
<reference evidence="2" key="2">
    <citation type="submission" date="2015-01" db="EMBL/GenBank/DDBJ databases">
        <title>Evolutionary Origins and Diversification of the Mycorrhizal Mutualists.</title>
        <authorList>
            <consortium name="DOE Joint Genome Institute"/>
            <consortium name="Mycorrhizal Genomics Consortium"/>
            <person name="Kohler A."/>
            <person name="Kuo A."/>
            <person name="Nagy L.G."/>
            <person name="Floudas D."/>
            <person name="Copeland A."/>
            <person name="Barry K.W."/>
            <person name="Cichocki N."/>
            <person name="Veneault-Fourrey C."/>
            <person name="LaButti K."/>
            <person name="Lindquist E.A."/>
            <person name="Lipzen A."/>
            <person name="Lundell T."/>
            <person name="Morin E."/>
            <person name="Murat C."/>
            <person name="Riley R."/>
            <person name="Ohm R."/>
            <person name="Sun H."/>
            <person name="Tunlid A."/>
            <person name="Henrissat B."/>
            <person name="Grigoriev I.V."/>
            <person name="Hibbett D.S."/>
            <person name="Martin F."/>
        </authorList>
    </citation>
    <scope>NUCLEOTIDE SEQUENCE [LARGE SCALE GENOMIC DNA]</scope>
    <source>
        <strain evidence="2">Foug A</strain>
    </source>
</reference>
<protein>
    <submittedName>
        <fullName evidence="1">Uncharacterized protein</fullName>
    </submittedName>
</protein>
<reference evidence="1 2" key="1">
    <citation type="submission" date="2014-04" db="EMBL/GenBank/DDBJ databases">
        <authorList>
            <consortium name="DOE Joint Genome Institute"/>
            <person name="Kuo A."/>
            <person name="Kohler A."/>
            <person name="Nagy L.G."/>
            <person name="Floudas D."/>
            <person name="Copeland A."/>
            <person name="Barry K.W."/>
            <person name="Cichocki N."/>
            <person name="Veneault-Fourrey C."/>
            <person name="LaButti K."/>
            <person name="Lindquist E.A."/>
            <person name="Lipzen A."/>
            <person name="Lundell T."/>
            <person name="Morin E."/>
            <person name="Murat C."/>
            <person name="Sun H."/>
            <person name="Tunlid A."/>
            <person name="Henrissat B."/>
            <person name="Grigoriev I.V."/>
            <person name="Hibbett D.S."/>
            <person name="Martin F."/>
            <person name="Nordberg H.P."/>
            <person name="Cantor M.N."/>
            <person name="Hua S.X."/>
        </authorList>
    </citation>
    <scope>NUCLEOTIDE SEQUENCE [LARGE SCALE GENOMIC DNA]</scope>
    <source>
        <strain evidence="1 2">Foug A</strain>
    </source>
</reference>
<proteinExistence type="predicted"/>
<evidence type="ECO:0000313" key="1">
    <source>
        <dbReference type="EMBL" id="KIM55103.1"/>
    </source>
</evidence>
<sequence>MPSSSVTTAFSMPSISAFRDRLSFRCSESASSMHAPNSFPSDQLNDGFDVSGLWYLH</sequence>
<accession>A0A0C2YZY1</accession>
<dbReference type="EMBL" id="KN822141">
    <property type="protein sequence ID" value="KIM55103.1"/>
    <property type="molecule type" value="Genomic_DNA"/>
</dbReference>
<organism evidence="1 2">
    <name type="scientific">Scleroderma citrinum Foug A</name>
    <dbReference type="NCBI Taxonomy" id="1036808"/>
    <lineage>
        <taxon>Eukaryota</taxon>
        <taxon>Fungi</taxon>
        <taxon>Dikarya</taxon>
        <taxon>Basidiomycota</taxon>
        <taxon>Agaricomycotina</taxon>
        <taxon>Agaricomycetes</taxon>
        <taxon>Agaricomycetidae</taxon>
        <taxon>Boletales</taxon>
        <taxon>Sclerodermatineae</taxon>
        <taxon>Sclerodermataceae</taxon>
        <taxon>Scleroderma</taxon>
    </lineage>
</organism>
<keyword evidence="2" id="KW-1185">Reference proteome</keyword>
<dbReference type="Proteomes" id="UP000053989">
    <property type="component" value="Unassembled WGS sequence"/>
</dbReference>
<dbReference type="AlphaFoldDB" id="A0A0C2YZY1"/>
<dbReference type="InParanoid" id="A0A0C2YZY1"/>